<dbReference type="InterPro" id="IPR051487">
    <property type="entry name" value="Ser/Thr_Proteases_Immune/Dev"/>
</dbReference>
<organism evidence="5 6">
    <name type="scientific">Drosophila ananassae</name>
    <name type="common">Fruit fly</name>
    <dbReference type="NCBI Taxonomy" id="7217"/>
    <lineage>
        <taxon>Eukaryota</taxon>
        <taxon>Metazoa</taxon>
        <taxon>Ecdysozoa</taxon>
        <taxon>Arthropoda</taxon>
        <taxon>Hexapoda</taxon>
        <taxon>Insecta</taxon>
        <taxon>Pterygota</taxon>
        <taxon>Neoptera</taxon>
        <taxon>Endopterygota</taxon>
        <taxon>Diptera</taxon>
        <taxon>Brachycera</taxon>
        <taxon>Muscomorpha</taxon>
        <taxon>Ephydroidea</taxon>
        <taxon>Drosophilidae</taxon>
        <taxon>Drosophila</taxon>
        <taxon>Sophophora</taxon>
    </lineage>
</organism>
<keyword evidence="3" id="KW-0732">Signal</keyword>
<dbReference type="Proteomes" id="UP000007801">
    <property type="component" value="Unassembled WGS sequence"/>
</dbReference>
<dbReference type="OrthoDB" id="10061449at2759"/>
<dbReference type="InParanoid" id="A0A0P8ZIB7"/>
<dbReference type="STRING" id="7217.A0A0P8ZIB7"/>
<feature type="signal peptide" evidence="3">
    <location>
        <begin position="1"/>
        <end position="17"/>
    </location>
</feature>
<gene>
    <name evidence="5" type="primary">Dana\GF27274</name>
    <name evidence="5" type="ORF">GF27274</name>
</gene>
<evidence type="ECO:0000256" key="2">
    <source>
        <dbReference type="ARBA" id="ARBA00024195"/>
    </source>
</evidence>
<feature type="chain" id="PRO_5006154865" description="Peptidase S1 domain-containing protein" evidence="3">
    <location>
        <begin position="18"/>
        <end position="286"/>
    </location>
</feature>
<dbReference type="SMART" id="SM00020">
    <property type="entry name" value="Tryp_SPc"/>
    <property type="match status" value="1"/>
</dbReference>
<evidence type="ECO:0000256" key="3">
    <source>
        <dbReference type="SAM" id="SignalP"/>
    </source>
</evidence>
<name>A0A0P8ZIB7_DROAN</name>
<evidence type="ECO:0000256" key="1">
    <source>
        <dbReference type="ARBA" id="ARBA00023157"/>
    </source>
</evidence>
<dbReference type="PRINTS" id="PR00722">
    <property type="entry name" value="CHYMOTRYPSIN"/>
</dbReference>
<evidence type="ECO:0000313" key="5">
    <source>
        <dbReference type="EMBL" id="KPU74513.1"/>
    </source>
</evidence>
<dbReference type="Pfam" id="PF00089">
    <property type="entry name" value="Trypsin"/>
    <property type="match status" value="1"/>
</dbReference>
<keyword evidence="6" id="KW-1185">Reference proteome</keyword>
<evidence type="ECO:0000313" key="6">
    <source>
        <dbReference type="Proteomes" id="UP000007801"/>
    </source>
</evidence>
<dbReference type="CDD" id="cd00190">
    <property type="entry name" value="Tryp_SPc"/>
    <property type="match status" value="1"/>
</dbReference>
<dbReference type="Gene3D" id="2.40.10.10">
    <property type="entry name" value="Trypsin-like serine proteases"/>
    <property type="match status" value="1"/>
</dbReference>
<dbReference type="SUPFAM" id="SSF50494">
    <property type="entry name" value="Trypsin-like serine proteases"/>
    <property type="match status" value="1"/>
</dbReference>
<feature type="domain" description="Peptidase S1" evidence="4">
    <location>
        <begin position="43"/>
        <end position="280"/>
    </location>
</feature>
<dbReference type="InterPro" id="IPR001314">
    <property type="entry name" value="Peptidase_S1A"/>
</dbReference>
<reference evidence="5 6" key="1">
    <citation type="journal article" date="2007" name="Nature">
        <title>Evolution of genes and genomes on the Drosophila phylogeny.</title>
        <authorList>
            <consortium name="Drosophila 12 Genomes Consortium"/>
            <person name="Clark A.G."/>
            <person name="Eisen M.B."/>
            <person name="Smith D.R."/>
            <person name="Bergman C.M."/>
            <person name="Oliver B."/>
            <person name="Markow T.A."/>
            <person name="Kaufman T.C."/>
            <person name="Kellis M."/>
            <person name="Gelbart W."/>
            <person name="Iyer V.N."/>
            <person name="Pollard D.A."/>
            <person name="Sackton T.B."/>
            <person name="Larracuente A.M."/>
            <person name="Singh N.D."/>
            <person name="Abad J.P."/>
            <person name="Abt D.N."/>
            <person name="Adryan B."/>
            <person name="Aguade M."/>
            <person name="Akashi H."/>
            <person name="Anderson W.W."/>
            <person name="Aquadro C.F."/>
            <person name="Ardell D.H."/>
            <person name="Arguello R."/>
            <person name="Artieri C.G."/>
            <person name="Barbash D.A."/>
            <person name="Barker D."/>
            <person name="Barsanti P."/>
            <person name="Batterham P."/>
            <person name="Batzoglou S."/>
            <person name="Begun D."/>
            <person name="Bhutkar A."/>
            <person name="Blanco E."/>
            <person name="Bosak S.A."/>
            <person name="Bradley R.K."/>
            <person name="Brand A.D."/>
            <person name="Brent M.R."/>
            <person name="Brooks A.N."/>
            <person name="Brown R.H."/>
            <person name="Butlin R.K."/>
            <person name="Caggese C."/>
            <person name="Calvi B.R."/>
            <person name="Bernardo de Carvalho A."/>
            <person name="Caspi A."/>
            <person name="Castrezana S."/>
            <person name="Celniker S.E."/>
            <person name="Chang J.L."/>
            <person name="Chapple C."/>
            <person name="Chatterji S."/>
            <person name="Chinwalla A."/>
            <person name="Civetta A."/>
            <person name="Clifton S.W."/>
            <person name="Comeron J.M."/>
            <person name="Costello J.C."/>
            <person name="Coyne J.A."/>
            <person name="Daub J."/>
            <person name="David R.G."/>
            <person name="Delcher A.L."/>
            <person name="Delehaunty K."/>
            <person name="Do C.B."/>
            <person name="Ebling H."/>
            <person name="Edwards K."/>
            <person name="Eickbush T."/>
            <person name="Evans J.D."/>
            <person name="Filipski A."/>
            <person name="Findeiss S."/>
            <person name="Freyhult E."/>
            <person name="Fulton L."/>
            <person name="Fulton R."/>
            <person name="Garcia A.C."/>
            <person name="Gardiner A."/>
            <person name="Garfield D.A."/>
            <person name="Garvin B.E."/>
            <person name="Gibson G."/>
            <person name="Gilbert D."/>
            <person name="Gnerre S."/>
            <person name="Godfrey J."/>
            <person name="Good R."/>
            <person name="Gotea V."/>
            <person name="Gravely B."/>
            <person name="Greenberg A.J."/>
            <person name="Griffiths-Jones S."/>
            <person name="Gross S."/>
            <person name="Guigo R."/>
            <person name="Gustafson E.A."/>
            <person name="Haerty W."/>
            <person name="Hahn M.W."/>
            <person name="Halligan D.L."/>
            <person name="Halpern A.L."/>
            <person name="Halter G.M."/>
            <person name="Han M.V."/>
            <person name="Heger A."/>
            <person name="Hillier L."/>
            <person name="Hinrichs A.S."/>
            <person name="Holmes I."/>
            <person name="Hoskins R.A."/>
            <person name="Hubisz M.J."/>
            <person name="Hultmark D."/>
            <person name="Huntley M.A."/>
            <person name="Jaffe D.B."/>
            <person name="Jagadeeshan S."/>
            <person name="Jeck W.R."/>
            <person name="Johnson J."/>
            <person name="Jones C.D."/>
            <person name="Jordan W.C."/>
            <person name="Karpen G.H."/>
            <person name="Kataoka E."/>
            <person name="Keightley P.D."/>
            <person name="Kheradpour P."/>
            <person name="Kirkness E.F."/>
            <person name="Koerich L.B."/>
            <person name="Kristiansen K."/>
            <person name="Kudrna D."/>
            <person name="Kulathinal R.J."/>
            <person name="Kumar S."/>
            <person name="Kwok R."/>
            <person name="Lander E."/>
            <person name="Langley C.H."/>
            <person name="Lapoint R."/>
            <person name="Lazzaro B.P."/>
            <person name="Lee S.J."/>
            <person name="Levesque L."/>
            <person name="Li R."/>
            <person name="Lin C.F."/>
            <person name="Lin M.F."/>
            <person name="Lindblad-Toh K."/>
            <person name="Llopart A."/>
            <person name="Long M."/>
            <person name="Low L."/>
            <person name="Lozovsky E."/>
            <person name="Lu J."/>
            <person name="Luo M."/>
            <person name="Machado C.A."/>
            <person name="Makalowski W."/>
            <person name="Marzo M."/>
            <person name="Matsuda M."/>
            <person name="Matzkin L."/>
            <person name="McAllister B."/>
            <person name="McBride C.S."/>
            <person name="McKernan B."/>
            <person name="McKernan K."/>
            <person name="Mendez-Lago M."/>
            <person name="Minx P."/>
            <person name="Mollenhauer M.U."/>
            <person name="Montooth K."/>
            <person name="Mount S.M."/>
            <person name="Mu X."/>
            <person name="Myers E."/>
            <person name="Negre B."/>
            <person name="Newfeld S."/>
            <person name="Nielsen R."/>
            <person name="Noor M.A."/>
            <person name="O'Grady P."/>
            <person name="Pachter L."/>
            <person name="Papaceit M."/>
            <person name="Parisi M.J."/>
            <person name="Parisi M."/>
            <person name="Parts L."/>
            <person name="Pedersen J.S."/>
            <person name="Pesole G."/>
            <person name="Phillippy A.M."/>
            <person name="Ponting C.P."/>
            <person name="Pop M."/>
            <person name="Porcelli D."/>
            <person name="Powell J.R."/>
            <person name="Prohaska S."/>
            <person name="Pruitt K."/>
            <person name="Puig M."/>
            <person name="Quesneville H."/>
            <person name="Ram K.R."/>
            <person name="Rand D."/>
            <person name="Rasmussen M.D."/>
            <person name="Reed L.K."/>
            <person name="Reenan R."/>
            <person name="Reily A."/>
            <person name="Remington K.A."/>
            <person name="Rieger T.T."/>
            <person name="Ritchie M.G."/>
            <person name="Robin C."/>
            <person name="Rogers Y.H."/>
            <person name="Rohde C."/>
            <person name="Rozas J."/>
            <person name="Rubenfield M.J."/>
            <person name="Ruiz A."/>
            <person name="Russo S."/>
            <person name="Salzberg S.L."/>
            <person name="Sanchez-Gracia A."/>
            <person name="Saranga D.J."/>
            <person name="Sato H."/>
            <person name="Schaeffer S.W."/>
            <person name="Schatz M.C."/>
            <person name="Schlenke T."/>
            <person name="Schwartz R."/>
            <person name="Segarra C."/>
            <person name="Singh R.S."/>
            <person name="Sirot L."/>
            <person name="Sirota M."/>
            <person name="Sisneros N.B."/>
            <person name="Smith C.D."/>
            <person name="Smith T.F."/>
            <person name="Spieth J."/>
            <person name="Stage D.E."/>
            <person name="Stark A."/>
            <person name="Stephan W."/>
            <person name="Strausberg R.L."/>
            <person name="Strempel S."/>
            <person name="Sturgill D."/>
            <person name="Sutton G."/>
            <person name="Sutton G.G."/>
            <person name="Tao W."/>
            <person name="Teichmann S."/>
            <person name="Tobari Y.N."/>
            <person name="Tomimura Y."/>
            <person name="Tsolas J.M."/>
            <person name="Valente V.L."/>
            <person name="Venter E."/>
            <person name="Venter J.C."/>
            <person name="Vicario S."/>
            <person name="Vieira F.G."/>
            <person name="Vilella A.J."/>
            <person name="Villasante A."/>
            <person name="Walenz B."/>
            <person name="Wang J."/>
            <person name="Wasserman M."/>
            <person name="Watts T."/>
            <person name="Wilson D."/>
            <person name="Wilson R.K."/>
            <person name="Wing R.A."/>
            <person name="Wolfner M.F."/>
            <person name="Wong A."/>
            <person name="Wong G.K."/>
            <person name="Wu C.I."/>
            <person name="Wu G."/>
            <person name="Yamamoto D."/>
            <person name="Yang H.P."/>
            <person name="Yang S.P."/>
            <person name="Yorke J.A."/>
            <person name="Yoshida K."/>
            <person name="Zdobnov E."/>
            <person name="Zhang P."/>
            <person name="Zhang Y."/>
            <person name="Zimin A.V."/>
            <person name="Baldwin J."/>
            <person name="Abdouelleil A."/>
            <person name="Abdulkadir J."/>
            <person name="Abebe A."/>
            <person name="Abera B."/>
            <person name="Abreu J."/>
            <person name="Acer S.C."/>
            <person name="Aftuck L."/>
            <person name="Alexander A."/>
            <person name="An P."/>
            <person name="Anderson E."/>
            <person name="Anderson S."/>
            <person name="Arachi H."/>
            <person name="Azer M."/>
            <person name="Bachantsang P."/>
            <person name="Barry A."/>
            <person name="Bayul T."/>
            <person name="Berlin A."/>
            <person name="Bessette D."/>
            <person name="Bloom T."/>
            <person name="Blye J."/>
            <person name="Boguslavskiy L."/>
            <person name="Bonnet C."/>
            <person name="Boukhgalter B."/>
            <person name="Bourzgui I."/>
            <person name="Brown A."/>
            <person name="Cahill P."/>
            <person name="Channer S."/>
            <person name="Cheshatsang Y."/>
            <person name="Chuda L."/>
            <person name="Citroen M."/>
            <person name="Collymore A."/>
            <person name="Cooke P."/>
            <person name="Costello M."/>
            <person name="D'Aco K."/>
            <person name="Daza R."/>
            <person name="De Haan G."/>
            <person name="DeGray S."/>
            <person name="DeMaso C."/>
            <person name="Dhargay N."/>
            <person name="Dooley K."/>
            <person name="Dooley E."/>
            <person name="Doricent M."/>
            <person name="Dorje P."/>
            <person name="Dorjee K."/>
            <person name="Dupes A."/>
            <person name="Elong R."/>
            <person name="Falk J."/>
            <person name="Farina A."/>
            <person name="Faro S."/>
            <person name="Ferguson D."/>
            <person name="Fisher S."/>
            <person name="Foley C.D."/>
            <person name="Franke A."/>
            <person name="Friedrich D."/>
            <person name="Gadbois L."/>
            <person name="Gearin G."/>
            <person name="Gearin C.R."/>
            <person name="Giannoukos G."/>
            <person name="Goode T."/>
            <person name="Graham J."/>
            <person name="Grandbois E."/>
            <person name="Grewal S."/>
            <person name="Gyaltsen K."/>
            <person name="Hafez N."/>
            <person name="Hagos B."/>
            <person name="Hall J."/>
            <person name="Henson C."/>
            <person name="Hollinger A."/>
            <person name="Honan T."/>
            <person name="Huard M.D."/>
            <person name="Hughes L."/>
            <person name="Hurhula B."/>
            <person name="Husby M.E."/>
            <person name="Kamat A."/>
            <person name="Kanga B."/>
            <person name="Kashin S."/>
            <person name="Khazanovich D."/>
            <person name="Kisner P."/>
            <person name="Lance K."/>
            <person name="Lara M."/>
            <person name="Lee W."/>
            <person name="Lennon N."/>
            <person name="Letendre F."/>
            <person name="LeVine R."/>
            <person name="Lipovsky A."/>
            <person name="Liu X."/>
            <person name="Liu J."/>
            <person name="Liu S."/>
            <person name="Lokyitsang T."/>
            <person name="Lokyitsang Y."/>
            <person name="Lubonja R."/>
            <person name="Lui A."/>
            <person name="MacDonald P."/>
            <person name="Magnisalis V."/>
            <person name="Maru K."/>
            <person name="Matthews C."/>
            <person name="McCusker W."/>
            <person name="McDonough S."/>
            <person name="Mehta T."/>
            <person name="Meldrim J."/>
            <person name="Meneus L."/>
            <person name="Mihai O."/>
            <person name="Mihalev A."/>
            <person name="Mihova T."/>
            <person name="Mittelman R."/>
            <person name="Mlenga V."/>
            <person name="Montmayeur A."/>
            <person name="Mulrain L."/>
            <person name="Navidi A."/>
            <person name="Naylor J."/>
            <person name="Negash T."/>
            <person name="Nguyen T."/>
            <person name="Nguyen N."/>
            <person name="Nicol R."/>
            <person name="Norbu C."/>
            <person name="Norbu N."/>
            <person name="Novod N."/>
            <person name="O'Neill B."/>
            <person name="Osman S."/>
            <person name="Markiewicz E."/>
            <person name="Oyono O.L."/>
            <person name="Patti C."/>
            <person name="Phunkhang P."/>
            <person name="Pierre F."/>
            <person name="Priest M."/>
            <person name="Raghuraman S."/>
            <person name="Rege F."/>
            <person name="Reyes R."/>
            <person name="Rise C."/>
            <person name="Rogov P."/>
            <person name="Ross K."/>
            <person name="Ryan E."/>
            <person name="Settipalli S."/>
            <person name="Shea T."/>
            <person name="Sherpa N."/>
            <person name="Shi L."/>
            <person name="Shih D."/>
            <person name="Sparrow T."/>
            <person name="Spaulding J."/>
            <person name="Stalker J."/>
            <person name="Stange-Thomann N."/>
            <person name="Stavropoulos S."/>
            <person name="Stone C."/>
            <person name="Strader C."/>
            <person name="Tesfaye S."/>
            <person name="Thomson T."/>
            <person name="Thoulutsang Y."/>
            <person name="Thoulutsang D."/>
            <person name="Topham K."/>
            <person name="Topping I."/>
            <person name="Tsamla T."/>
            <person name="Vassiliev H."/>
            <person name="Vo A."/>
            <person name="Wangchuk T."/>
            <person name="Wangdi T."/>
            <person name="Weiand M."/>
            <person name="Wilkinson J."/>
            <person name="Wilson A."/>
            <person name="Yadav S."/>
            <person name="Young G."/>
            <person name="Yu Q."/>
            <person name="Zembek L."/>
            <person name="Zhong D."/>
            <person name="Zimmer A."/>
            <person name="Zwirko Z."/>
            <person name="Jaffe D.B."/>
            <person name="Alvarez P."/>
            <person name="Brockman W."/>
            <person name="Butler J."/>
            <person name="Chin C."/>
            <person name="Gnerre S."/>
            <person name="Grabherr M."/>
            <person name="Kleber M."/>
            <person name="Mauceli E."/>
            <person name="MacCallum I."/>
        </authorList>
    </citation>
    <scope>NUCLEOTIDE SEQUENCE [LARGE SCALE GENOMIC DNA]</scope>
    <source>
        <strain evidence="6">Tucson 14024-0371.13</strain>
    </source>
</reference>
<dbReference type="FunFam" id="2.40.10.10:FF:000068">
    <property type="entry name" value="transmembrane protease serine 2"/>
    <property type="match status" value="1"/>
</dbReference>
<dbReference type="AlphaFoldDB" id="A0A0P8ZIB7"/>
<protein>
    <recommendedName>
        <fullName evidence="4">Peptidase S1 domain-containing protein</fullName>
    </recommendedName>
</protein>
<evidence type="ECO:0000259" key="4">
    <source>
        <dbReference type="PROSITE" id="PS50240"/>
    </source>
</evidence>
<dbReference type="GO" id="GO:0006508">
    <property type="term" value="P:proteolysis"/>
    <property type="evidence" value="ECO:0007669"/>
    <property type="project" value="InterPro"/>
</dbReference>
<dbReference type="KEGG" id="dan:26514683"/>
<comment type="similarity">
    <text evidence="2">Belongs to the peptidase S1 family. CLIP subfamily.</text>
</comment>
<dbReference type="PROSITE" id="PS50240">
    <property type="entry name" value="TRYPSIN_DOM"/>
    <property type="match status" value="1"/>
</dbReference>
<sequence>MLSPLYVLLPLLALAGAANIPHFPAHLTVKHLEQVPVEIQPLIIDGYDVQGVDNVPYLVSLSLTRATYTHLCGASIIGKKWLLTAAHCVKELEDFNGDALGTPVYAGITDRSNVTSAQVRYVDFVSKHRSFTGEAGSDNIALLHVSESFVFSARVQQIALPDIDDDYSNKTTAVYGWGLTDVDNDEYSKQLKYAFAPLLNRNACQELLPSDAPLSNQQVCSQIKTCYGDGGNPLIYWPIDGPAELVGLASWSYVPCGYASRPTVYTSVTSYVGWIYQVIAAYYQLN</sequence>
<dbReference type="PANTHER" id="PTHR24256">
    <property type="entry name" value="TRYPTASE-RELATED"/>
    <property type="match status" value="1"/>
</dbReference>
<dbReference type="GO" id="GO:0004252">
    <property type="term" value="F:serine-type endopeptidase activity"/>
    <property type="evidence" value="ECO:0007669"/>
    <property type="project" value="InterPro"/>
</dbReference>
<keyword evidence="1" id="KW-1015">Disulfide bond</keyword>
<dbReference type="InterPro" id="IPR009003">
    <property type="entry name" value="Peptidase_S1_PA"/>
</dbReference>
<dbReference type="FunCoup" id="A0A0P8ZIB7">
    <property type="interactions" value="20"/>
</dbReference>
<proteinExistence type="inferred from homology"/>
<dbReference type="EMBL" id="CH902624">
    <property type="protein sequence ID" value="KPU74513.1"/>
    <property type="molecule type" value="Genomic_DNA"/>
</dbReference>
<dbReference type="GeneID" id="26514683"/>
<dbReference type="PROSITE" id="PS00134">
    <property type="entry name" value="TRYPSIN_HIS"/>
    <property type="match status" value="1"/>
</dbReference>
<dbReference type="SMR" id="A0A0P8ZIB7"/>
<dbReference type="InterPro" id="IPR001254">
    <property type="entry name" value="Trypsin_dom"/>
</dbReference>
<dbReference type="InterPro" id="IPR043504">
    <property type="entry name" value="Peptidase_S1_PA_chymotrypsin"/>
</dbReference>
<dbReference type="InterPro" id="IPR018114">
    <property type="entry name" value="TRYPSIN_HIS"/>
</dbReference>
<accession>A0A0P8ZIB7</accession>